<accession>A0A2S9Q7Z4</accession>
<organism evidence="3 4">
    <name type="scientific">Labrys okinawensis</name>
    <dbReference type="NCBI Taxonomy" id="346911"/>
    <lineage>
        <taxon>Bacteria</taxon>
        <taxon>Pseudomonadati</taxon>
        <taxon>Pseudomonadota</taxon>
        <taxon>Alphaproteobacteria</taxon>
        <taxon>Hyphomicrobiales</taxon>
        <taxon>Xanthobacteraceae</taxon>
        <taxon>Labrys</taxon>
    </lineage>
</organism>
<evidence type="ECO:0000256" key="1">
    <source>
        <dbReference type="SAM" id="MobiDB-lite"/>
    </source>
</evidence>
<protein>
    <submittedName>
        <fullName evidence="3">Uncharacterized protein</fullName>
    </submittedName>
</protein>
<dbReference type="RefSeq" id="WP_105864025.1">
    <property type="nucleotide sequence ID" value="NZ_PUEJ01000008.1"/>
</dbReference>
<feature type="compositionally biased region" description="Basic residues" evidence="1">
    <location>
        <begin position="79"/>
        <end position="93"/>
    </location>
</feature>
<keyword evidence="4" id="KW-1185">Reference proteome</keyword>
<evidence type="ECO:0000313" key="4">
    <source>
        <dbReference type="Proteomes" id="UP000237682"/>
    </source>
</evidence>
<dbReference type="PROSITE" id="PS51257">
    <property type="entry name" value="PROKAR_LIPOPROTEIN"/>
    <property type="match status" value="1"/>
</dbReference>
<dbReference type="AlphaFoldDB" id="A0A2S9Q7Z4"/>
<sequence length="101" mass="10427">MRILITSVLAACGLAAAASCAQADGITDFYSIQRGFGYDEAKTPVAPAAMPLWNANAGQGVDPAVETAPGAEAPAAPVTKRRVHHAAMRHPLHHRSEAPAS</sequence>
<evidence type="ECO:0000313" key="3">
    <source>
        <dbReference type="EMBL" id="PRH85465.1"/>
    </source>
</evidence>
<feature type="chain" id="PRO_5015474746" evidence="2">
    <location>
        <begin position="24"/>
        <end position="101"/>
    </location>
</feature>
<feature type="region of interest" description="Disordered" evidence="1">
    <location>
        <begin position="61"/>
        <end position="101"/>
    </location>
</feature>
<gene>
    <name evidence="3" type="ORF">C5L14_20975</name>
</gene>
<dbReference type="OrthoDB" id="8450553at2"/>
<keyword evidence="2" id="KW-0732">Signal</keyword>
<dbReference type="Proteomes" id="UP000237682">
    <property type="component" value="Unassembled WGS sequence"/>
</dbReference>
<comment type="caution">
    <text evidence="3">The sequence shown here is derived from an EMBL/GenBank/DDBJ whole genome shotgun (WGS) entry which is preliminary data.</text>
</comment>
<reference evidence="3 4" key="1">
    <citation type="submission" date="2018-02" db="EMBL/GenBank/DDBJ databases">
        <title>Whole genome sequencing of endophytic bacterium.</title>
        <authorList>
            <person name="Eedara R."/>
            <person name="Podile A.R."/>
        </authorList>
    </citation>
    <scope>NUCLEOTIDE SEQUENCE [LARGE SCALE GENOMIC DNA]</scope>
    <source>
        <strain evidence="3 4">RP1T</strain>
    </source>
</reference>
<name>A0A2S9Q7Z4_9HYPH</name>
<feature type="compositionally biased region" description="Low complexity" evidence="1">
    <location>
        <begin position="63"/>
        <end position="78"/>
    </location>
</feature>
<proteinExistence type="predicted"/>
<evidence type="ECO:0000256" key="2">
    <source>
        <dbReference type="SAM" id="SignalP"/>
    </source>
</evidence>
<feature type="signal peptide" evidence="2">
    <location>
        <begin position="1"/>
        <end position="23"/>
    </location>
</feature>
<dbReference type="EMBL" id="PUEJ01000008">
    <property type="protein sequence ID" value="PRH85465.1"/>
    <property type="molecule type" value="Genomic_DNA"/>
</dbReference>